<comment type="pathway">
    <text evidence="1 8">Cofactor biosynthesis; tetrahydrofolate biosynthesis; 5,6,7,8-tetrahydrofolate from 7,8-dihydrofolate: step 1/1.</text>
</comment>
<keyword evidence="13" id="KW-1185">Reference proteome</keyword>
<reference evidence="11" key="2">
    <citation type="submission" date="2015-07" db="EMBL/GenBank/DDBJ databases">
        <title>MeaNS - Measles Nucleotide Surveillance Program.</title>
        <authorList>
            <person name="Tran T."/>
            <person name="Druce J."/>
        </authorList>
    </citation>
    <scope>NUCLEOTIDE SEQUENCE</scope>
    <source>
        <strain evidence="11">DSM 9887</strain>
    </source>
</reference>
<evidence type="ECO:0000256" key="7">
    <source>
        <dbReference type="ARBA" id="ARBA00025067"/>
    </source>
</evidence>
<dbReference type="PRINTS" id="PR00070">
    <property type="entry name" value="DHFR"/>
</dbReference>
<evidence type="ECO:0000256" key="2">
    <source>
        <dbReference type="ARBA" id="ARBA00009539"/>
    </source>
</evidence>
<dbReference type="InterPro" id="IPR001796">
    <property type="entry name" value="DHFR_dom"/>
</dbReference>
<evidence type="ECO:0000256" key="3">
    <source>
        <dbReference type="ARBA" id="ARBA00012856"/>
    </source>
</evidence>
<dbReference type="InterPro" id="IPR012259">
    <property type="entry name" value="DHFR"/>
</dbReference>
<dbReference type="Proteomes" id="UP000319578">
    <property type="component" value="Unassembled WGS sequence"/>
</dbReference>
<evidence type="ECO:0000256" key="6">
    <source>
        <dbReference type="ARBA" id="ARBA00023002"/>
    </source>
</evidence>
<dbReference type="GO" id="GO:0046452">
    <property type="term" value="P:dihydrofolate metabolic process"/>
    <property type="evidence" value="ECO:0007669"/>
    <property type="project" value="TreeGrafter"/>
</dbReference>
<name>A0A0K9YPV7_9BACL</name>
<keyword evidence="5 8" id="KW-0521">NADP</keyword>
<dbReference type="PIRSF" id="PIRSF000194">
    <property type="entry name" value="DHFR"/>
    <property type="match status" value="1"/>
</dbReference>
<dbReference type="InterPro" id="IPR024072">
    <property type="entry name" value="DHFR-like_dom_sf"/>
</dbReference>
<dbReference type="STRING" id="54915.ADS79_14700"/>
<dbReference type="GO" id="GO:0006730">
    <property type="term" value="P:one-carbon metabolic process"/>
    <property type="evidence" value="ECO:0007669"/>
    <property type="project" value="UniProtKB-KW"/>
</dbReference>
<dbReference type="FunFam" id="3.40.430.10:FF:000001">
    <property type="entry name" value="Dihydrofolate reductase"/>
    <property type="match status" value="1"/>
</dbReference>
<evidence type="ECO:0000259" key="9">
    <source>
        <dbReference type="PROSITE" id="PS51330"/>
    </source>
</evidence>
<dbReference type="RefSeq" id="WP_049739184.1">
    <property type="nucleotide sequence ID" value="NZ_BJON01000028.1"/>
</dbReference>
<organism evidence="11 12">
    <name type="scientific">Brevibacillus reuszeri</name>
    <dbReference type="NCBI Taxonomy" id="54915"/>
    <lineage>
        <taxon>Bacteria</taxon>
        <taxon>Bacillati</taxon>
        <taxon>Bacillota</taxon>
        <taxon>Bacilli</taxon>
        <taxon>Bacillales</taxon>
        <taxon>Paenibacillaceae</taxon>
        <taxon>Brevibacillus</taxon>
    </lineage>
</organism>
<comment type="function">
    <text evidence="7 8">Key enzyme in folate metabolism. Catalyzes an essential reaction for de novo glycine and purine synthesis, and for DNA precursor synthesis.</text>
</comment>
<dbReference type="PANTHER" id="PTHR48069">
    <property type="entry name" value="DIHYDROFOLATE REDUCTASE"/>
    <property type="match status" value="1"/>
</dbReference>
<dbReference type="EC" id="1.5.1.3" evidence="3 8"/>
<proteinExistence type="inferred from homology"/>
<feature type="domain" description="DHFR" evidence="9">
    <location>
        <begin position="1"/>
        <end position="163"/>
    </location>
</feature>
<keyword evidence="6 8" id="KW-0560">Oxidoreductase</keyword>
<evidence type="ECO:0000256" key="1">
    <source>
        <dbReference type="ARBA" id="ARBA00004903"/>
    </source>
</evidence>
<dbReference type="OrthoDB" id="9804315at2"/>
<evidence type="ECO:0000313" key="11">
    <source>
        <dbReference type="EMBL" id="KNB70215.1"/>
    </source>
</evidence>
<accession>A0A0K9YPV7</accession>
<dbReference type="GO" id="GO:0070401">
    <property type="term" value="F:NADP+ binding"/>
    <property type="evidence" value="ECO:0007669"/>
    <property type="project" value="UniProtKB-ARBA"/>
</dbReference>
<dbReference type="GO" id="GO:0046655">
    <property type="term" value="P:folic acid metabolic process"/>
    <property type="evidence" value="ECO:0007669"/>
    <property type="project" value="TreeGrafter"/>
</dbReference>
<dbReference type="SUPFAM" id="SSF53597">
    <property type="entry name" value="Dihydrofolate reductase-like"/>
    <property type="match status" value="1"/>
</dbReference>
<dbReference type="AlphaFoldDB" id="A0A0K9YPV7"/>
<gene>
    <name evidence="10" type="primary">dfrA</name>
    <name evidence="11" type="ORF">ADS79_14700</name>
    <name evidence="10" type="ORF">BRE01_60410</name>
</gene>
<keyword evidence="4 8" id="KW-0554">One-carbon metabolism</keyword>
<reference evidence="12" key="1">
    <citation type="submission" date="2015-07" db="EMBL/GenBank/DDBJ databases">
        <title>Genome sequencing project for genomic taxonomy and phylogenomics of Bacillus-like bacteria.</title>
        <authorList>
            <person name="Liu B."/>
            <person name="Wang J."/>
            <person name="Zhu Y."/>
            <person name="Liu G."/>
            <person name="Chen Q."/>
            <person name="Chen Z."/>
            <person name="Lan J."/>
            <person name="Che J."/>
            <person name="Ge C."/>
            <person name="Shi H."/>
            <person name="Pan Z."/>
            <person name="Liu X."/>
        </authorList>
    </citation>
    <scope>NUCLEOTIDE SEQUENCE [LARGE SCALE GENOMIC DNA]</scope>
    <source>
        <strain evidence="12">DSM 9887</strain>
    </source>
</reference>
<reference evidence="10 13" key="3">
    <citation type="submission" date="2019-06" db="EMBL/GenBank/DDBJ databases">
        <title>Whole genome shotgun sequence of Brevibacillus reuszeri NBRC 15719.</title>
        <authorList>
            <person name="Hosoyama A."/>
            <person name="Uohara A."/>
            <person name="Ohji S."/>
            <person name="Ichikawa N."/>
        </authorList>
    </citation>
    <scope>NUCLEOTIDE SEQUENCE [LARGE SCALE GENOMIC DNA]</scope>
    <source>
        <strain evidence="10 13">NBRC 15719</strain>
    </source>
</reference>
<evidence type="ECO:0000256" key="5">
    <source>
        <dbReference type="ARBA" id="ARBA00022857"/>
    </source>
</evidence>
<dbReference type="GO" id="GO:0046654">
    <property type="term" value="P:tetrahydrofolate biosynthetic process"/>
    <property type="evidence" value="ECO:0007669"/>
    <property type="project" value="UniProtKB-UniPathway"/>
</dbReference>
<dbReference type="EMBL" id="LGIQ01000009">
    <property type="protein sequence ID" value="KNB70215.1"/>
    <property type="molecule type" value="Genomic_DNA"/>
</dbReference>
<evidence type="ECO:0000313" key="13">
    <source>
        <dbReference type="Proteomes" id="UP000319578"/>
    </source>
</evidence>
<comment type="similarity">
    <text evidence="2 8">Belongs to the dihydrofolate reductase family.</text>
</comment>
<comment type="catalytic activity">
    <reaction evidence="8">
        <text>(6S)-5,6,7,8-tetrahydrofolate + NADP(+) = 7,8-dihydrofolate + NADPH + H(+)</text>
        <dbReference type="Rhea" id="RHEA:15009"/>
        <dbReference type="ChEBI" id="CHEBI:15378"/>
        <dbReference type="ChEBI" id="CHEBI:57451"/>
        <dbReference type="ChEBI" id="CHEBI:57453"/>
        <dbReference type="ChEBI" id="CHEBI:57783"/>
        <dbReference type="ChEBI" id="CHEBI:58349"/>
        <dbReference type="EC" id="1.5.1.3"/>
    </reaction>
</comment>
<dbReference type="GO" id="GO:0005829">
    <property type="term" value="C:cytosol"/>
    <property type="evidence" value="ECO:0007669"/>
    <property type="project" value="TreeGrafter"/>
</dbReference>
<dbReference type="EMBL" id="BJON01000028">
    <property type="protein sequence ID" value="GED72339.1"/>
    <property type="molecule type" value="Genomic_DNA"/>
</dbReference>
<dbReference type="UniPathway" id="UPA00077">
    <property type="reaction ID" value="UER00158"/>
</dbReference>
<dbReference type="Proteomes" id="UP000036834">
    <property type="component" value="Unassembled WGS sequence"/>
</dbReference>
<evidence type="ECO:0000256" key="8">
    <source>
        <dbReference type="PIRNR" id="PIRNR000194"/>
    </source>
</evidence>
<comment type="caution">
    <text evidence="11">The sequence shown here is derived from an EMBL/GenBank/DDBJ whole genome shotgun (WGS) entry which is preliminary data.</text>
</comment>
<dbReference type="PROSITE" id="PS51330">
    <property type="entry name" value="DHFR_2"/>
    <property type="match status" value="1"/>
</dbReference>
<dbReference type="PATRIC" id="fig|54915.3.peg.1929"/>
<evidence type="ECO:0000313" key="12">
    <source>
        <dbReference type="Proteomes" id="UP000036834"/>
    </source>
</evidence>
<sequence>MISIIVAHDRNRLVGKDNSLPWSIPNDLQYFKQLTTTKIVIMGRKTYESLGRPLHNRTNIILTSNPDYQAEGCDVYNSIEPILEECKSHAEAGEEVFVIGGSSIYKQFLPYIDRLYITEIDHEFVGDTHFPEIDMSEWKHISNAKGVKDNKNPYDYYFKIYDKNIK</sequence>
<dbReference type="PANTHER" id="PTHR48069:SF3">
    <property type="entry name" value="DIHYDROFOLATE REDUCTASE"/>
    <property type="match status" value="1"/>
</dbReference>
<protein>
    <recommendedName>
        <fullName evidence="3 8">Dihydrofolate reductase</fullName>
        <ecNumber evidence="3 8">1.5.1.3</ecNumber>
    </recommendedName>
</protein>
<dbReference type="Gene3D" id="3.40.430.10">
    <property type="entry name" value="Dihydrofolate Reductase, subunit A"/>
    <property type="match status" value="1"/>
</dbReference>
<dbReference type="GO" id="GO:0004146">
    <property type="term" value="F:dihydrofolate reductase activity"/>
    <property type="evidence" value="ECO:0007669"/>
    <property type="project" value="UniProtKB-EC"/>
</dbReference>
<dbReference type="Pfam" id="PF00186">
    <property type="entry name" value="DHFR_1"/>
    <property type="match status" value="1"/>
</dbReference>
<evidence type="ECO:0000313" key="10">
    <source>
        <dbReference type="EMBL" id="GED72339.1"/>
    </source>
</evidence>
<dbReference type="CDD" id="cd00209">
    <property type="entry name" value="DHFR"/>
    <property type="match status" value="1"/>
</dbReference>
<evidence type="ECO:0000256" key="4">
    <source>
        <dbReference type="ARBA" id="ARBA00022563"/>
    </source>
</evidence>